<sequence>MATLFSPVPAPVLGTGCIGRGAMAIPSPRNEYGHVGLPLESGAAGAGGVASPLMYFKGIREITFGLTLVALQRLGNEEAVLSLARVGDGLDVWLHGGEALRWKSLGHWITGAGFAGWVVWRWSY</sequence>
<proteinExistence type="predicted"/>
<accession>A0A2K3Q0G3</accession>
<evidence type="ECO:0000313" key="2">
    <source>
        <dbReference type="Proteomes" id="UP000236621"/>
    </source>
</evidence>
<dbReference type="AlphaFoldDB" id="A0A2K3Q0G3"/>
<protein>
    <submittedName>
        <fullName evidence="1">Uncharacterized protein</fullName>
    </submittedName>
</protein>
<evidence type="ECO:0000313" key="1">
    <source>
        <dbReference type="EMBL" id="PNY21031.1"/>
    </source>
</evidence>
<dbReference type="Proteomes" id="UP000236621">
    <property type="component" value="Unassembled WGS sequence"/>
</dbReference>
<dbReference type="OrthoDB" id="5070419at2759"/>
<dbReference type="Pfam" id="PF14087">
    <property type="entry name" value="DUF4267"/>
    <property type="match status" value="1"/>
</dbReference>
<name>A0A2K3Q0G3_9HYPO</name>
<gene>
    <name evidence="1" type="ORF">TCAP_07292</name>
</gene>
<organism evidence="1 2">
    <name type="scientific">Tolypocladium capitatum</name>
    <dbReference type="NCBI Taxonomy" id="45235"/>
    <lineage>
        <taxon>Eukaryota</taxon>
        <taxon>Fungi</taxon>
        <taxon>Dikarya</taxon>
        <taxon>Ascomycota</taxon>
        <taxon>Pezizomycotina</taxon>
        <taxon>Sordariomycetes</taxon>
        <taxon>Hypocreomycetidae</taxon>
        <taxon>Hypocreales</taxon>
        <taxon>Ophiocordycipitaceae</taxon>
        <taxon>Tolypocladium</taxon>
    </lineage>
</organism>
<comment type="caution">
    <text evidence="1">The sequence shown here is derived from an EMBL/GenBank/DDBJ whole genome shotgun (WGS) entry which is preliminary data.</text>
</comment>
<dbReference type="EMBL" id="NRSZ01001254">
    <property type="protein sequence ID" value="PNY21031.1"/>
    <property type="molecule type" value="Genomic_DNA"/>
</dbReference>
<keyword evidence="2" id="KW-1185">Reference proteome</keyword>
<dbReference type="InterPro" id="IPR025363">
    <property type="entry name" value="DUF4267"/>
</dbReference>
<dbReference type="STRING" id="45235.A0A2K3Q0G3"/>
<reference evidence="1 2" key="1">
    <citation type="submission" date="2017-08" db="EMBL/GenBank/DDBJ databases">
        <title>Harnessing the power of phylogenomics to disentangle the directionality and signatures of interkingdom host jumping in the parasitic fungal genus Tolypocladium.</title>
        <authorList>
            <person name="Quandt C.A."/>
            <person name="Patterson W."/>
            <person name="Spatafora J.W."/>
        </authorList>
    </citation>
    <scope>NUCLEOTIDE SEQUENCE [LARGE SCALE GENOMIC DNA]</scope>
    <source>
        <strain evidence="1 2">CBS 113982</strain>
    </source>
</reference>